<feature type="transmembrane region" description="Helical" evidence="1">
    <location>
        <begin position="16"/>
        <end position="36"/>
    </location>
</feature>
<feature type="transmembrane region" description="Helical" evidence="1">
    <location>
        <begin position="143"/>
        <end position="161"/>
    </location>
</feature>
<proteinExistence type="predicted"/>
<protein>
    <submittedName>
        <fullName evidence="3">DUF3592 domain-containing protein</fullName>
    </submittedName>
</protein>
<keyword evidence="1" id="KW-0472">Membrane</keyword>
<feature type="domain" description="DUF3592" evidence="2">
    <location>
        <begin position="48"/>
        <end position="136"/>
    </location>
</feature>
<keyword evidence="1" id="KW-0812">Transmembrane</keyword>
<dbReference type="InterPro" id="IPR021994">
    <property type="entry name" value="DUF3592"/>
</dbReference>
<gene>
    <name evidence="3" type="ORF">ACFQE1_02445</name>
</gene>
<evidence type="ECO:0000313" key="4">
    <source>
        <dbReference type="Proteomes" id="UP001596328"/>
    </source>
</evidence>
<comment type="caution">
    <text evidence="3">The sequence shown here is derived from an EMBL/GenBank/DDBJ whole genome shotgun (WGS) entry which is preliminary data.</text>
</comment>
<dbReference type="Pfam" id="PF12158">
    <property type="entry name" value="DUF3592"/>
    <property type="match status" value="1"/>
</dbReference>
<organism evidence="3 4">
    <name type="scientific">Halobium palmae</name>
    <dbReference type="NCBI Taxonomy" id="1776492"/>
    <lineage>
        <taxon>Archaea</taxon>
        <taxon>Methanobacteriati</taxon>
        <taxon>Methanobacteriota</taxon>
        <taxon>Stenosarchaea group</taxon>
        <taxon>Halobacteria</taxon>
        <taxon>Halobacteriales</taxon>
        <taxon>Haloferacaceae</taxon>
        <taxon>Halobium</taxon>
    </lineage>
</organism>
<dbReference type="EMBL" id="JBHSWU010000009">
    <property type="protein sequence ID" value="MFC6723270.1"/>
    <property type="molecule type" value="Genomic_DNA"/>
</dbReference>
<keyword evidence="4" id="KW-1185">Reference proteome</keyword>
<evidence type="ECO:0000313" key="3">
    <source>
        <dbReference type="EMBL" id="MFC6723270.1"/>
    </source>
</evidence>
<dbReference type="AlphaFoldDB" id="A0ABD5RV11"/>
<sequence>MSDDRVSVDGPETLRGSLILVILALAITGWGAYDYVQSTSAVQNSMEVEATVSEVEIGTTSVGSGAKSDVEFRPNVAFTYAFRGQSYTSDNLFPGSISPTYETESAARDVVSQYEPNTTTIAYVNPENPENAFLKNRVSDQPFLAMGIGVLMTLFGVYSTSKNYRG</sequence>
<dbReference type="Proteomes" id="UP001596328">
    <property type="component" value="Unassembled WGS sequence"/>
</dbReference>
<name>A0ABD5RV11_9EURY</name>
<accession>A0ABD5RV11</accession>
<reference evidence="3 4" key="1">
    <citation type="journal article" date="2019" name="Int. J. Syst. Evol. Microbiol.">
        <title>The Global Catalogue of Microorganisms (GCM) 10K type strain sequencing project: providing services to taxonomists for standard genome sequencing and annotation.</title>
        <authorList>
            <consortium name="The Broad Institute Genomics Platform"/>
            <consortium name="The Broad Institute Genome Sequencing Center for Infectious Disease"/>
            <person name="Wu L."/>
            <person name="Ma J."/>
        </authorList>
    </citation>
    <scope>NUCLEOTIDE SEQUENCE [LARGE SCALE GENOMIC DNA]</scope>
    <source>
        <strain evidence="3 4">NBRC 111368</strain>
    </source>
</reference>
<keyword evidence="1" id="KW-1133">Transmembrane helix</keyword>
<evidence type="ECO:0000259" key="2">
    <source>
        <dbReference type="Pfam" id="PF12158"/>
    </source>
</evidence>
<evidence type="ECO:0000256" key="1">
    <source>
        <dbReference type="SAM" id="Phobius"/>
    </source>
</evidence>